<dbReference type="Gene3D" id="1.10.3720.10">
    <property type="entry name" value="MetI-like"/>
    <property type="match status" value="1"/>
</dbReference>
<dbReference type="Pfam" id="PF00528">
    <property type="entry name" value="BPD_transp_1"/>
    <property type="match status" value="1"/>
</dbReference>
<feature type="transmembrane region" description="Helical" evidence="7">
    <location>
        <begin position="286"/>
        <end position="306"/>
    </location>
</feature>
<keyword evidence="6 7" id="KW-0472">Membrane</keyword>
<accession>A0ABU8THU2</accession>
<dbReference type="Proteomes" id="UP001385499">
    <property type="component" value="Unassembled WGS sequence"/>
</dbReference>
<gene>
    <name evidence="9" type="ORF">V6575_06445</name>
</gene>
<feature type="transmembrane region" description="Helical" evidence="7">
    <location>
        <begin position="28"/>
        <end position="50"/>
    </location>
</feature>
<keyword evidence="2 7" id="KW-0813">Transport</keyword>
<feature type="domain" description="ABC transmembrane type-1" evidence="8">
    <location>
        <begin position="89"/>
        <end position="302"/>
    </location>
</feature>
<comment type="caution">
    <text evidence="9">The sequence shown here is derived from an EMBL/GenBank/DDBJ whole genome shotgun (WGS) entry which is preliminary data.</text>
</comment>
<dbReference type="CDD" id="cd06261">
    <property type="entry name" value="TM_PBP2"/>
    <property type="match status" value="1"/>
</dbReference>
<evidence type="ECO:0000256" key="4">
    <source>
        <dbReference type="ARBA" id="ARBA00022692"/>
    </source>
</evidence>
<dbReference type="EMBL" id="JBAKIA010000004">
    <property type="protein sequence ID" value="MEJ8473719.1"/>
    <property type="molecule type" value="Genomic_DNA"/>
</dbReference>
<dbReference type="PROSITE" id="PS50928">
    <property type="entry name" value="ABC_TM1"/>
    <property type="match status" value="1"/>
</dbReference>
<comment type="subcellular location">
    <subcellularLocation>
        <location evidence="1 7">Cell membrane</location>
        <topology evidence="1 7">Multi-pass membrane protein</topology>
    </subcellularLocation>
</comment>
<dbReference type="InterPro" id="IPR035906">
    <property type="entry name" value="MetI-like_sf"/>
</dbReference>
<reference evidence="9 10" key="1">
    <citation type="submission" date="2024-02" db="EMBL/GenBank/DDBJ databases">
        <title>Roseibium algae sp. nov., isolated from marine alga (Grateloupia sp.), showing potential in myo-inositol conversion.</title>
        <authorList>
            <person name="Wang Y."/>
        </authorList>
    </citation>
    <scope>NUCLEOTIDE SEQUENCE [LARGE SCALE GENOMIC DNA]</scope>
    <source>
        <strain evidence="9 10">H3510</strain>
    </source>
</reference>
<evidence type="ECO:0000256" key="6">
    <source>
        <dbReference type="ARBA" id="ARBA00023136"/>
    </source>
</evidence>
<evidence type="ECO:0000256" key="3">
    <source>
        <dbReference type="ARBA" id="ARBA00022475"/>
    </source>
</evidence>
<evidence type="ECO:0000256" key="5">
    <source>
        <dbReference type="ARBA" id="ARBA00022989"/>
    </source>
</evidence>
<name>A0ABU8THU2_9HYPH</name>
<proteinExistence type="inferred from homology"/>
<dbReference type="SUPFAM" id="SSF161098">
    <property type="entry name" value="MetI-like"/>
    <property type="match status" value="1"/>
</dbReference>
<evidence type="ECO:0000256" key="1">
    <source>
        <dbReference type="ARBA" id="ARBA00004651"/>
    </source>
</evidence>
<organism evidence="9 10">
    <name type="scientific">Roseibium algae</name>
    <dbReference type="NCBI Taxonomy" id="3123038"/>
    <lineage>
        <taxon>Bacteria</taxon>
        <taxon>Pseudomonadati</taxon>
        <taxon>Pseudomonadota</taxon>
        <taxon>Alphaproteobacteria</taxon>
        <taxon>Hyphomicrobiales</taxon>
        <taxon>Stappiaceae</taxon>
        <taxon>Roseibium</taxon>
    </lineage>
</organism>
<feature type="transmembrane region" description="Helical" evidence="7">
    <location>
        <begin position="127"/>
        <end position="149"/>
    </location>
</feature>
<feature type="transmembrane region" description="Helical" evidence="7">
    <location>
        <begin position="221"/>
        <end position="240"/>
    </location>
</feature>
<evidence type="ECO:0000256" key="2">
    <source>
        <dbReference type="ARBA" id="ARBA00022448"/>
    </source>
</evidence>
<dbReference type="PANTHER" id="PTHR43005">
    <property type="entry name" value="BLR7065 PROTEIN"/>
    <property type="match status" value="1"/>
</dbReference>
<keyword evidence="3" id="KW-1003">Cell membrane</keyword>
<keyword evidence="10" id="KW-1185">Reference proteome</keyword>
<keyword evidence="5 7" id="KW-1133">Transmembrane helix</keyword>
<keyword evidence="4 7" id="KW-0812">Transmembrane</keyword>
<feature type="transmembrane region" description="Helical" evidence="7">
    <location>
        <begin position="176"/>
        <end position="200"/>
    </location>
</feature>
<evidence type="ECO:0000313" key="10">
    <source>
        <dbReference type="Proteomes" id="UP001385499"/>
    </source>
</evidence>
<evidence type="ECO:0000256" key="7">
    <source>
        <dbReference type="RuleBase" id="RU363032"/>
    </source>
</evidence>
<protein>
    <submittedName>
        <fullName evidence="9">Sugar ABC transporter permease</fullName>
    </submittedName>
</protein>
<dbReference type="InterPro" id="IPR000515">
    <property type="entry name" value="MetI-like"/>
</dbReference>
<dbReference type="PANTHER" id="PTHR43005:SF1">
    <property type="entry name" value="SPERMIDINE_PUTRESCINE TRANSPORT SYSTEM PERMEASE PROTEIN"/>
    <property type="match status" value="1"/>
</dbReference>
<sequence>MALSTSTAPSANPFAVFGSLTFTQRRKLFLAALAMPALIYVLLLGVYPLVKGIWYSLYDYNLIKPARTQFIGIDNYRELFIDSDMRQALLNTVVFTLGSVFFELVLGFVIALALWRDELFNRICLTLILIPVTITPLVVGLIFKGLLLADYGLVGYYLAQWGISDPRGLFASPDTALATLIFIDVWEWTPLVALILLAGLKALPTDILEAASVDGANPLRVFRSITLPLMLPSVLLALTIRSIDAFRVFDSVFVTTGGGPGNATNTLMVYAVKEGLSFFNIGKASAIANVSLLCTAMIAAGLIFLIRHYDKKASIR</sequence>
<evidence type="ECO:0000313" key="9">
    <source>
        <dbReference type="EMBL" id="MEJ8473719.1"/>
    </source>
</evidence>
<comment type="similarity">
    <text evidence="7">Belongs to the binding-protein-dependent transport system permease family.</text>
</comment>
<feature type="transmembrane region" description="Helical" evidence="7">
    <location>
        <begin position="93"/>
        <end position="115"/>
    </location>
</feature>
<evidence type="ECO:0000259" key="8">
    <source>
        <dbReference type="PROSITE" id="PS50928"/>
    </source>
</evidence>